<reference evidence="2 4" key="2">
    <citation type="submission" date="2018-11" db="EMBL/GenBank/DDBJ databases">
        <authorList>
            <consortium name="Pathogen Informatics"/>
        </authorList>
    </citation>
    <scope>NUCLEOTIDE SEQUENCE [LARGE SCALE GENOMIC DNA]</scope>
</reference>
<name>A0A0N4U4G0_DRAME</name>
<accession>A0A0N4U4G0</accession>
<evidence type="ECO:0000256" key="1">
    <source>
        <dbReference type="SAM" id="MobiDB-lite"/>
    </source>
</evidence>
<evidence type="ECO:0000313" key="5">
    <source>
        <dbReference type="WBParaSite" id="DME_0000167001-mRNA-1"/>
    </source>
</evidence>
<organism evidence="3 5">
    <name type="scientific">Dracunculus medinensis</name>
    <name type="common">Guinea worm</name>
    <dbReference type="NCBI Taxonomy" id="318479"/>
    <lineage>
        <taxon>Eukaryota</taxon>
        <taxon>Metazoa</taxon>
        <taxon>Ecdysozoa</taxon>
        <taxon>Nematoda</taxon>
        <taxon>Chromadorea</taxon>
        <taxon>Rhabditida</taxon>
        <taxon>Spirurina</taxon>
        <taxon>Dracunculoidea</taxon>
        <taxon>Dracunculidae</taxon>
        <taxon>Dracunculus</taxon>
    </lineage>
</organism>
<keyword evidence="4" id="KW-1185">Reference proteome</keyword>
<dbReference type="AlphaFoldDB" id="A0A0N4U4G0"/>
<evidence type="ECO:0000313" key="2">
    <source>
        <dbReference type="EMBL" id="VDN56057.1"/>
    </source>
</evidence>
<protein>
    <submittedName>
        <fullName evidence="5">CTNNB1_binding domain-containing protein</fullName>
    </submittedName>
</protein>
<evidence type="ECO:0000313" key="3">
    <source>
        <dbReference type="Proteomes" id="UP000038040"/>
    </source>
</evidence>
<reference evidence="5" key="1">
    <citation type="submission" date="2017-02" db="UniProtKB">
        <authorList>
            <consortium name="WormBaseParasite"/>
        </authorList>
    </citation>
    <scope>IDENTIFICATION</scope>
</reference>
<dbReference type="Proteomes" id="UP000038040">
    <property type="component" value="Unplaced"/>
</dbReference>
<dbReference type="WBParaSite" id="DME_0000167001-mRNA-1">
    <property type="protein sequence ID" value="DME_0000167001-mRNA-1"/>
    <property type="gene ID" value="DME_0000167001"/>
</dbReference>
<gene>
    <name evidence="2" type="ORF">DME_LOCUS6030</name>
</gene>
<proteinExistence type="predicted"/>
<dbReference type="Proteomes" id="UP000274756">
    <property type="component" value="Unassembled WGS sequence"/>
</dbReference>
<feature type="region of interest" description="Disordered" evidence="1">
    <location>
        <begin position="20"/>
        <end position="43"/>
    </location>
</feature>
<dbReference type="EMBL" id="UYYG01001154">
    <property type="protein sequence ID" value="VDN56057.1"/>
    <property type="molecule type" value="Genomic_DNA"/>
</dbReference>
<sequence length="102" mass="11235">MPSTAMCLHISVRNNKNGISDEIKWNNNANGDRRDDSDGSTDDGLCEAKPSFMLGQAATLHQDLMPYGSQFPPGINLPYGPHPQMQYLPTADVIHMSNYQAL</sequence>
<evidence type="ECO:0000313" key="4">
    <source>
        <dbReference type="Proteomes" id="UP000274756"/>
    </source>
</evidence>